<evidence type="ECO:0000256" key="2">
    <source>
        <dbReference type="ARBA" id="ARBA00023242"/>
    </source>
</evidence>
<dbReference type="STRING" id="50429.A0A2B4RMB7"/>
<keyword evidence="6" id="KW-1185">Reference proteome</keyword>
<sequence length="177" mass="21133">MPRVVPEQRQKFENDDLFRKMSRETEIKYTGYRDRSHEERIVRFQTEARDGHATVAFVSSGTNFTLQFPKGEDGTVPKDFLDFDREPGKVFIKSRFIMNGVCVVWKGWIDLQRLDGAGYLEFDEDKAKSEDKVMKDTLEQAKRRVAEFEERQRQWREEQQRKESEASSHQRINYRQN</sequence>
<dbReference type="GO" id="GO:0003713">
    <property type="term" value="F:transcription coactivator activity"/>
    <property type="evidence" value="ECO:0007669"/>
    <property type="project" value="InterPro"/>
</dbReference>
<dbReference type="GO" id="GO:0016513">
    <property type="term" value="C:core-binding factor complex"/>
    <property type="evidence" value="ECO:0007669"/>
    <property type="project" value="TreeGrafter"/>
</dbReference>
<comment type="subcellular location">
    <subcellularLocation>
        <location evidence="1">Nucleus</location>
    </subcellularLocation>
</comment>
<evidence type="ECO:0000256" key="4">
    <source>
        <dbReference type="SAM" id="MobiDB-lite"/>
    </source>
</evidence>
<dbReference type="FunFam" id="2.40.250.10:FF:000001">
    <property type="entry name" value="Core-binding factor subunit beta"/>
    <property type="match status" value="1"/>
</dbReference>
<dbReference type="OrthoDB" id="10026505at2759"/>
<organism evidence="5 6">
    <name type="scientific">Stylophora pistillata</name>
    <name type="common">Smooth cauliflower coral</name>
    <dbReference type="NCBI Taxonomy" id="50429"/>
    <lineage>
        <taxon>Eukaryota</taxon>
        <taxon>Metazoa</taxon>
        <taxon>Cnidaria</taxon>
        <taxon>Anthozoa</taxon>
        <taxon>Hexacorallia</taxon>
        <taxon>Scleractinia</taxon>
        <taxon>Astrocoeniina</taxon>
        <taxon>Pocilloporidae</taxon>
        <taxon>Stylophora</taxon>
    </lineage>
</organism>
<dbReference type="Proteomes" id="UP000225706">
    <property type="component" value="Unassembled WGS sequence"/>
</dbReference>
<dbReference type="InterPro" id="IPR036552">
    <property type="entry name" value="CBF_bsu_sf"/>
</dbReference>
<evidence type="ECO:0000313" key="6">
    <source>
        <dbReference type="Proteomes" id="UP000225706"/>
    </source>
</evidence>
<dbReference type="GO" id="GO:0006357">
    <property type="term" value="P:regulation of transcription by RNA polymerase II"/>
    <property type="evidence" value="ECO:0007669"/>
    <property type="project" value="TreeGrafter"/>
</dbReference>
<proteinExistence type="inferred from homology"/>
<evidence type="ECO:0000256" key="3">
    <source>
        <dbReference type="ARBA" id="ARBA00025734"/>
    </source>
</evidence>
<reference evidence="6" key="1">
    <citation type="journal article" date="2017" name="bioRxiv">
        <title>Comparative analysis of the genomes of Stylophora pistillata and Acropora digitifera provides evidence for extensive differences between species of corals.</title>
        <authorList>
            <person name="Voolstra C.R."/>
            <person name="Li Y."/>
            <person name="Liew Y.J."/>
            <person name="Baumgarten S."/>
            <person name="Zoccola D."/>
            <person name="Flot J.-F."/>
            <person name="Tambutte S."/>
            <person name="Allemand D."/>
            <person name="Aranda M."/>
        </authorList>
    </citation>
    <scope>NUCLEOTIDE SEQUENCE [LARGE SCALE GENOMIC DNA]</scope>
</reference>
<dbReference type="PANTHER" id="PTHR10276:SF3">
    <property type="entry name" value="CORE-BINDING FACTOR SUBUNIT BETA"/>
    <property type="match status" value="1"/>
</dbReference>
<name>A0A2B4RMB7_STYPI</name>
<dbReference type="AlphaFoldDB" id="A0A2B4RMB7"/>
<dbReference type="EMBL" id="LSMT01000439">
    <property type="protein sequence ID" value="PFX17959.1"/>
    <property type="molecule type" value="Genomic_DNA"/>
</dbReference>
<gene>
    <name evidence="5" type="primary">CBFB</name>
    <name evidence="5" type="ORF">AWC38_SpisGene17702</name>
</gene>
<feature type="compositionally biased region" description="Basic and acidic residues" evidence="4">
    <location>
        <begin position="150"/>
        <end position="168"/>
    </location>
</feature>
<comment type="caution">
    <text evidence="5">The sequence shown here is derived from an EMBL/GenBank/DDBJ whole genome shotgun (WGS) entry which is preliminary data.</text>
</comment>
<evidence type="ECO:0000256" key="1">
    <source>
        <dbReference type="ARBA" id="ARBA00004123"/>
    </source>
</evidence>
<dbReference type="Gene3D" id="2.40.250.10">
    <property type="entry name" value="Core binding factor, beta subunit"/>
    <property type="match status" value="1"/>
</dbReference>
<comment type="similarity">
    <text evidence="3">Belongs to the CBF-beta family.</text>
</comment>
<dbReference type="PANTHER" id="PTHR10276">
    <property type="entry name" value="CORE-BINDING FACTOR, BETA SUBUNIT"/>
    <property type="match status" value="1"/>
</dbReference>
<keyword evidence="2" id="KW-0539">Nucleus</keyword>
<accession>A0A2B4RMB7</accession>
<dbReference type="InterPro" id="IPR003417">
    <property type="entry name" value="CBF_beta"/>
</dbReference>
<feature type="region of interest" description="Disordered" evidence="4">
    <location>
        <begin position="150"/>
        <end position="177"/>
    </location>
</feature>
<dbReference type="GO" id="GO:0043565">
    <property type="term" value="F:sequence-specific DNA binding"/>
    <property type="evidence" value="ECO:0007669"/>
    <property type="project" value="TreeGrafter"/>
</dbReference>
<evidence type="ECO:0000313" key="5">
    <source>
        <dbReference type="EMBL" id="PFX17959.1"/>
    </source>
</evidence>
<dbReference type="Pfam" id="PF02312">
    <property type="entry name" value="CBF_beta"/>
    <property type="match status" value="1"/>
</dbReference>
<protein>
    <submittedName>
        <fullName evidence="5">Core-binding factor subunit beta</fullName>
    </submittedName>
</protein>
<dbReference type="SUPFAM" id="SSF50723">
    <property type="entry name" value="Core binding factor beta, CBF"/>
    <property type="match status" value="1"/>
</dbReference>